<evidence type="ECO:0000313" key="3">
    <source>
        <dbReference type="Proteomes" id="UP000257109"/>
    </source>
</evidence>
<name>A0A371FCK9_MUCPR</name>
<protein>
    <submittedName>
        <fullName evidence="2">Uncharacterized protein</fullName>
    </submittedName>
</protein>
<organism evidence="2 3">
    <name type="scientific">Mucuna pruriens</name>
    <name type="common">Velvet bean</name>
    <name type="synonym">Dolichos pruriens</name>
    <dbReference type="NCBI Taxonomy" id="157652"/>
    <lineage>
        <taxon>Eukaryota</taxon>
        <taxon>Viridiplantae</taxon>
        <taxon>Streptophyta</taxon>
        <taxon>Embryophyta</taxon>
        <taxon>Tracheophyta</taxon>
        <taxon>Spermatophyta</taxon>
        <taxon>Magnoliopsida</taxon>
        <taxon>eudicotyledons</taxon>
        <taxon>Gunneridae</taxon>
        <taxon>Pentapetalae</taxon>
        <taxon>rosids</taxon>
        <taxon>fabids</taxon>
        <taxon>Fabales</taxon>
        <taxon>Fabaceae</taxon>
        <taxon>Papilionoideae</taxon>
        <taxon>50 kb inversion clade</taxon>
        <taxon>NPAAA clade</taxon>
        <taxon>indigoferoid/millettioid clade</taxon>
        <taxon>Phaseoleae</taxon>
        <taxon>Mucuna</taxon>
    </lineage>
</organism>
<sequence length="118" mass="14323">MGVTNAKEAWSTLQEEFDQMRAYGENILDKKIVDKILIFIPYKCLYKQKINRHNEDSVENVFQSKFKSWSQNKKRGKNYRNKKNFRSFSKNNQDKYPPYDICKKTSHLQNNCWHRRKP</sequence>
<keyword evidence="3" id="KW-1185">Reference proteome</keyword>
<feature type="compositionally biased region" description="Basic residues" evidence="1">
    <location>
        <begin position="72"/>
        <end position="85"/>
    </location>
</feature>
<dbReference type="EMBL" id="QJKJ01009643">
    <property type="protein sequence ID" value="RDX76036.1"/>
    <property type="molecule type" value="Genomic_DNA"/>
</dbReference>
<evidence type="ECO:0000313" key="2">
    <source>
        <dbReference type="EMBL" id="RDX76036.1"/>
    </source>
</evidence>
<comment type="caution">
    <text evidence="2">The sequence shown here is derived from an EMBL/GenBank/DDBJ whole genome shotgun (WGS) entry which is preliminary data.</text>
</comment>
<proteinExistence type="predicted"/>
<dbReference type="Proteomes" id="UP000257109">
    <property type="component" value="Unassembled WGS sequence"/>
</dbReference>
<accession>A0A371FCK9</accession>
<feature type="non-terminal residue" evidence="2">
    <location>
        <position position="1"/>
    </location>
</feature>
<feature type="region of interest" description="Disordered" evidence="1">
    <location>
        <begin position="72"/>
        <end position="92"/>
    </location>
</feature>
<reference evidence="2" key="1">
    <citation type="submission" date="2018-05" db="EMBL/GenBank/DDBJ databases">
        <title>Draft genome of Mucuna pruriens seed.</title>
        <authorList>
            <person name="Nnadi N.E."/>
            <person name="Vos R."/>
            <person name="Hasami M.H."/>
            <person name="Devisetty U.K."/>
            <person name="Aguiy J.C."/>
        </authorList>
    </citation>
    <scope>NUCLEOTIDE SEQUENCE [LARGE SCALE GENOMIC DNA]</scope>
    <source>
        <strain evidence="2">JCA_2017</strain>
    </source>
</reference>
<dbReference type="AlphaFoldDB" id="A0A371FCK9"/>
<evidence type="ECO:0000256" key="1">
    <source>
        <dbReference type="SAM" id="MobiDB-lite"/>
    </source>
</evidence>
<gene>
    <name evidence="2" type="ORF">CR513_44022</name>
</gene>